<keyword evidence="6 14" id="KW-0808">Transferase</keyword>
<comment type="catalytic activity">
    <reaction evidence="1">
        <text>ATP + protein L-histidine = ADP + protein N-phospho-L-histidine.</text>
        <dbReference type="EC" id="2.7.13.3"/>
    </reaction>
</comment>
<evidence type="ECO:0000256" key="11">
    <source>
        <dbReference type="ARBA" id="ARBA00023136"/>
    </source>
</evidence>
<evidence type="ECO:0000256" key="5">
    <source>
        <dbReference type="ARBA" id="ARBA00022553"/>
    </source>
</evidence>
<protein>
    <recommendedName>
        <fullName evidence="3">histidine kinase</fullName>
        <ecNumber evidence="3">2.7.13.3</ecNumber>
    </recommendedName>
</protein>
<evidence type="ECO:0000256" key="8">
    <source>
        <dbReference type="ARBA" id="ARBA00022777"/>
    </source>
</evidence>
<evidence type="ECO:0000259" key="13">
    <source>
        <dbReference type="PROSITE" id="PS50885"/>
    </source>
</evidence>
<keyword evidence="8 14" id="KW-0418">Kinase</keyword>
<sequence>MGKYSLMADTFSQEIGVFQDGLTIQIPIFYKLMASMLTVAVIPIFLLGIVSAGDTGSVIATLGLQNSIIIMTLLTVFVVFMWSFFLAKSITNPIEQLSKAATSASQGDLTNVEITVTSNDEIGELAVAFNRLINSYMILDTLAKDDAE</sequence>
<dbReference type="STRING" id="118126.L21_2110"/>
<evidence type="ECO:0000256" key="10">
    <source>
        <dbReference type="ARBA" id="ARBA00023012"/>
    </source>
</evidence>
<evidence type="ECO:0000256" key="4">
    <source>
        <dbReference type="ARBA" id="ARBA00022475"/>
    </source>
</evidence>
<keyword evidence="12" id="KW-1133">Transmembrane helix</keyword>
<evidence type="ECO:0000256" key="1">
    <source>
        <dbReference type="ARBA" id="ARBA00000085"/>
    </source>
</evidence>
<dbReference type="Gene3D" id="6.10.340.10">
    <property type="match status" value="1"/>
</dbReference>
<evidence type="ECO:0000256" key="3">
    <source>
        <dbReference type="ARBA" id="ARBA00012438"/>
    </source>
</evidence>
<evidence type="ECO:0000256" key="7">
    <source>
        <dbReference type="ARBA" id="ARBA00022741"/>
    </source>
</evidence>
<proteinExistence type="predicted"/>
<dbReference type="GO" id="GO:0000160">
    <property type="term" value="P:phosphorelay signal transduction system"/>
    <property type="evidence" value="ECO:0007669"/>
    <property type="project" value="UniProtKB-KW"/>
</dbReference>
<dbReference type="EC" id="2.7.13.3" evidence="3"/>
<dbReference type="CDD" id="cd06225">
    <property type="entry name" value="HAMP"/>
    <property type="match status" value="1"/>
</dbReference>
<dbReference type="GO" id="GO:0005886">
    <property type="term" value="C:plasma membrane"/>
    <property type="evidence" value="ECO:0007669"/>
    <property type="project" value="UniProtKB-SubCell"/>
</dbReference>
<evidence type="ECO:0000256" key="2">
    <source>
        <dbReference type="ARBA" id="ARBA00004651"/>
    </source>
</evidence>
<accession>A0A1M4MN17</accession>
<comment type="subcellular location">
    <subcellularLocation>
        <location evidence="2">Cell membrane</location>
        <topology evidence="2">Multi-pass membrane protein</topology>
    </subcellularLocation>
</comment>
<dbReference type="PANTHER" id="PTHR45528">
    <property type="entry name" value="SENSOR HISTIDINE KINASE CPXA"/>
    <property type="match status" value="1"/>
</dbReference>
<keyword evidence="5" id="KW-0597">Phosphoprotein</keyword>
<keyword evidence="9" id="KW-0067">ATP-binding</keyword>
<dbReference type="AlphaFoldDB" id="A0A1M4MN17"/>
<name>A0A1M4MN17_9EURY</name>
<reference evidence="14 15" key="1">
    <citation type="submission" date="2016-08" db="EMBL/GenBank/DDBJ databases">
        <authorList>
            <person name="Seilhamer J.J."/>
        </authorList>
    </citation>
    <scope>NUCLEOTIDE SEQUENCE [LARGE SCALE GENOMIC DNA]</scope>
    <source>
        <strain evidence="14">L21-II-0</strain>
    </source>
</reference>
<dbReference type="Pfam" id="PF00672">
    <property type="entry name" value="HAMP"/>
    <property type="match status" value="1"/>
</dbReference>
<gene>
    <name evidence="14" type="primary">walK</name>
    <name evidence="14" type="ORF">L21_2110</name>
</gene>
<dbReference type="GO" id="GO:0005524">
    <property type="term" value="F:ATP binding"/>
    <property type="evidence" value="ECO:0007669"/>
    <property type="project" value="UniProtKB-KW"/>
</dbReference>
<dbReference type="InterPro" id="IPR050398">
    <property type="entry name" value="HssS/ArlS-like"/>
</dbReference>
<dbReference type="GO" id="GO:0004673">
    <property type="term" value="F:protein histidine kinase activity"/>
    <property type="evidence" value="ECO:0007669"/>
    <property type="project" value="UniProtKB-EC"/>
</dbReference>
<dbReference type="SUPFAM" id="SSF158472">
    <property type="entry name" value="HAMP domain-like"/>
    <property type="match status" value="1"/>
</dbReference>
<evidence type="ECO:0000313" key="14">
    <source>
        <dbReference type="EMBL" id="SCL76188.1"/>
    </source>
</evidence>
<organism evidence="14 15">
    <name type="scientific">Methanoculleus chikugoensis</name>
    <dbReference type="NCBI Taxonomy" id="118126"/>
    <lineage>
        <taxon>Archaea</taxon>
        <taxon>Methanobacteriati</taxon>
        <taxon>Methanobacteriota</taxon>
        <taxon>Stenosarchaea group</taxon>
        <taxon>Methanomicrobia</taxon>
        <taxon>Methanomicrobiales</taxon>
        <taxon>Methanomicrobiaceae</taxon>
        <taxon>Methanoculleus</taxon>
    </lineage>
</organism>
<dbReference type="EMBL" id="FMID01000047">
    <property type="protein sequence ID" value="SCL76188.1"/>
    <property type="molecule type" value="Genomic_DNA"/>
</dbReference>
<feature type="transmembrane region" description="Helical" evidence="12">
    <location>
        <begin position="64"/>
        <end position="87"/>
    </location>
</feature>
<dbReference type="PROSITE" id="PS50885">
    <property type="entry name" value="HAMP"/>
    <property type="match status" value="1"/>
</dbReference>
<evidence type="ECO:0000256" key="6">
    <source>
        <dbReference type="ARBA" id="ARBA00022679"/>
    </source>
</evidence>
<evidence type="ECO:0000256" key="12">
    <source>
        <dbReference type="SAM" id="Phobius"/>
    </source>
</evidence>
<dbReference type="InterPro" id="IPR003660">
    <property type="entry name" value="HAMP_dom"/>
</dbReference>
<dbReference type="PANTHER" id="PTHR45528:SF1">
    <property type="entry name" value="SENSOR HISTIDINE KINASE CPXA"/>
    <property type="match status" value="1"/>
</dbReference>
<feature type="transmembrane region" description="Helical" evidence="12">
    <location>
        <begin position="28"/>
        <end position="52"/>
    </location>
</feature>
<keyword evidence="7" id="KW-0547">Nucleotide-binding</keyword>
<keyword evidence="12" id="KW-0812">Transmembrane</keyword>
<keyword evidence="10" id="KW-0902">Two-component regulatory system</keyword>
<dbReference type="Proteomes" id="UP000184671">
    <property type="component" value="Unassembled WGS sequence"/>
</dbReference>
<evidence type="ECO:0000256" key="9">
    <source>
        <dbReference type="ARBA" id="ARBA00022840"/>
    </source>
</evidence>
<evidence type="ECO:0000313" key="15">
    <source>
        <dbReference type="Proteomes" id="UP000184671"/>
    </source>
</evidence>
<keyword evidence="11 12" id="KW-0472">Membrane</keyword>
<keyword evidence="4" id="KW-1003">Cell membrane</keyword>
<dbReference type="SMART" id="SM00304">
    <property type="entry name" value="HAMP"/>
    <property type="match status" value="1"/>
</dbReference>
<feature type="domain" description="HAMP" evidence="13">
    <location>
        <begin position="88"/>
        <end position="141"/>
    </location>
</feature>